<protein>
    <submittedName>
        <fullName evidence="1">Uncharacterized protein</fullName>
    </submittedName>
</protein>
<reference evidence="2 5" key="5">
    <citation type="submission" date="2020-02" db="EMBL/GenBank/DDBJ databases">
        <title>Newly sequenced genome of strain CSTR1 showed variability in Candidatus Kuenenia stuttgartiensis genomes.</title>
        <authorList>
            <person name="Ding C."/>
            <person name="Adrian L."/>
        </authorList>
    </citation>
    <scope>NUCLEOTIDE SEQUENCE [LARGE SCALE GENOMIC DNA]</scope>
    <source>
        <strain evidence="2 5">CSTR1</strain>
    </source>
</reference>
<evidence type="ECO:0000313" key="3">
    <source>
        <dbReference type="EMBL" id="SOH04282.1"/>
    </source>
</evidence>
<dbReference type="EMBL" id="CP049055">
    <property type="protein sequence ID" value="QII09835.1"/>
    <property type="molecule type" value="Genomic_DNA"/>
</dbReference>
<dbReference type="AlphaFoldDB" id="Q1Q0D1"/>
<gene>
    <name evidence="2" type="ORF">KsCSTR_04560</name>
    <name evidence="3" type="ORF">KSMBR1_1783</name>
    <name evidence="1" type="ORF">kustd2041</name>
</gene>
<evidence type="ECO:0000313" key="4">
    <source>
        <dbReference type="Proteomes" id="UP000221734"/>
    </source>
</evidence>
<dbReference type="EMBL" id="LT934425">
    <property type="protein sequence ID" value="SOH04282.1"/>
    <property type="molecule type" value="Genomic_DNA"/>
</dbReference>
<proteinExistence type="predicted"/>
<reference evidence="1" key="1">
    <citation type="journal article" date="2006" name="Nature">
        <title>Deciphering the evolution and metabolism of an anammox bacterium from a community genome.</title>
        <authorList>
            <person name="Strous M."/>
            <person name="Pelletier E."/>
            <person name="Mangenot S."/>
            <person name="Rattei T."/>
            <person name="Lehner A."/>
            <person name="Taylor M.W."/>
            <person name="Horn M."/>
            <person name="Daims H."/>
            <person name="Bartol-Mavel D."/>
            <person name="Wincker P."/>
            <person name="Barbe V."/>
            <person name="Fonknechten N."/>
            <person name="Vallenet D."/>
            <person name="Segurens B."/>
            <person name="Schenowitz-Truong C."/>
            <person name="Medigue C."/>
            <person name="Collingro A."/>
            <person name="Snel B."/>
            <person name="Dutilh B.E."/>
            <person name="OpDenCamp H.J.M."/>
            <person name="vanDerDrift C."/>
            <person name="Cirpus I."/>
            <person name="vanDePas-Schoonen K.T."/>
            <person name="Harhangi H.R."/>
            <person name="vanNiftrik L."/>
            <person name="Schmid M."/>
            <person name="Keltjens J."/>
            <person name="vanDeVossenberg J."/>
            <person name="Kartal B."/>
            <person name="Meier H."/>
            <person name="Frishman D."/>
            <person name="Huynen M.A."/>
            <person name="Mewes H."/>
            <person name="Weissenbach J."/>
            <person name="Jetten M.S.M."/>
            <person name="Wagner M."/>
            <person name="LePaslier D."/>
        </authorList>
    </citation>
    <scope>NUCLEOTIDE SEQUENCE</scope>
</reference>
<evidence type="ECO:0000313" key="1">
    <source>
        <dbReference type="EMBL" id="CAJ72786.1"/>
    </source>
</evidence>
<keyword evidence="4" id="KW-1185">Reference proteome</keyword>
<dbReference type="EMBL" id="CT573072">
    <property type="protein sequence ID" value="CAJ72786.1"/>
    <property type="molecule type" value="Genomic_DNA"/>
</dbReference>
<dbReference type="KEGG" id="kst:KSMBR1_1783"/>
<evidence type="ECO:0000313" key="5">
    <source>
        <dbReference type="Proteomes" id="UP000501926"/>
    </source>
</evidence>
<organism evidence="1">
    <name type="scientific">Kuenenia stuttgartiensis</name>
    <dbReference type="NCBI Taxonomy" id="174633"/>
    <lineage>
        <taxon>Bacteria</taxon>
        <taxon>Pseudomonadati</taxon>
        <taxon>Planctomycetota</taxon>
        <taxon>Candidatus Brocadiia</taxon>
        <taxon>Candidatus Brocadiales</taxon>
        <taxon>Candidatus Brocadiaceae</taxon>
        <taxon>Candidatus Kuenenia</taxon>
    </lineage>
</organism>
<evidence type="ECO:0000313" key="2">
    <source>
        <dbReference type="EMBL" id="QII09835.1"/>
    </source>
</evidence>
<sequence length="100" mass="11493">MGRIIILKEFTKCDYKNAITIYVYRLCLQRLNLILEIPICELLQYISAGSSCLPMITFVTAPPPFPSKDFPSSERVSGRAMPYLYPREEGFDREVQQLSP</sequence>
<dbReference type="Proteomes" id="UP000501926">
    <property type="component" value="Chromosome"/>
</dbReference>
<accession>Q1Q0D1</accession>
<reference evidence="1" key="2">
    <citation type="submission" date="2006-01" db="EMBL/GenBank/DDBJ databases">
        <authorList>
            <person name="Genoscope"/>
        </authorList>
    </citation>
    <scope>NUCLEOTIDE SEQUENCE</scope>
</reference>
<reference evidence="4" key="4">
    <citation type="submission" date="2017-10" db="EMBL/GenBank/DDBJ databases">
        <authorList>
            <person name="Frank J."/>
        </authorList>
    </citation>
    <scope>NUCLEOTIDE SEQUENCE [LARGE SCALE GENOMIC DNA]</scope>
</reference>
<name>Q1Q0D1_KUEST</name>
<reference evidence="3" key="3">
    <citation type="submission" date="2017-10" db="EMBL/GenBank/DDBJ databases">
        <authorList>
            <person name="Banno H."/>
            <person name="Chua N.-H."/>
        </authorList>
    </citation>
    <scope>NUCLEOTIDE SEQUENCE [LARGE SCALE GENOMIC DNA]</scope>
    <source>
        <strain evidence="3">Kuenenia_mbr1_ru-nijmegen</strain>
    </source>
</reference>
<dbReference type="Proteomes" id="UP000221734">
    <property type="component" value="Chromosome Kuenenia_stuttgartiensis_MBR1"/>
</dbReference>